<reference evidence="7 8" key="1">
    <citation type="submission" date="2020-08" db="EMBL/GenBank/DDBJ databases">
        <title>Oceanospirillum sp. nov. isolated from marine sediment.</title>
        <authorList>
            <person name="Ji X."/>
        </authorList>
    </citation>
    <scope>NUCLEOTIDE SEQUENCE [LARGE SCALE GENOMIC DNA]</scope>
    <source>
        <strain evidence="7 8">D5</strain>
    </source>
</reference>
<dbReference type="GO" id="GO:0043190">
    <property type="term" value="C:ATP-binding cassette (ABC) transporter complex"/>
    <property type="evidence" value="ECO:0007669"/>
    <property type="project" value="TreeGrafter"/>
</dbReference>
<dbReference type="InterPro" id="IPR003439">
    <property type="entry name" value="ABC_transporter-like_ATP-bd"/>
</dbReference>
<dbReference type="InterPro" id="IPR015856">
    <property type="entry name" value="ABC_transpr_CbiO/EcfA_su"/>
</dbReference>
<dbReference type="Gene3D" id="3.40.50.300">
    <property type="entry name" value="P-loop containing nucleotide triphosphate hydrolases"/>
    <property type="match status" value="1"/>
</dbReference>
<dbReference type="CDD" id="cd03225">
    <property type="entry name" value="ABC_cobalt_CbiO_domain1"/>
    <property type="match status" value="1"/>
</dbReference>
<evidence type="ECO:0000256" key="5">
    <source>
        <dbReference type="SAM" id="MobiDB-lite"/>
    </source>
</evidence>
<dbReference type="InterPro" id="IPR003593">
    <property type="entry name" value="AAA+_ATPase"/>
</dbReference>
<dbReference type="RefSeq" id="WP_182811652.1">
    <property type="nucleotide sequence ID" value="NZ_JACJFM010000054.1"/>
</dbReference>
<dbReference type="EMBL" id="JACJFM010000054">
    <property type="protein sequence ID" value="MBB1489432.1"/>
    <property type="molecule type" value="Genomic_DNA"/>
</dbReference>
<evidence type="ECO:0000256" key="1">
    <source>
        <dbReference type="ARBA" id="ARBA00005417"/>
    </source>
</evidence>
<evidence type="ECO:0000256" key="3">
    <source>
        <dbReference type="ARBA" id="ARBA00022741"/>
    </source>
</evidence>
<name>A0A839IXB0_9GAMM</name>
<dbReference type="PANTHER" id="PTHR43553">
    <property type="entry name" value="HEAVY METAL TRANSPORTER"/>
    <property type="match status" value="1"/>
</dbReference>
<gene>
    <name evidence="7" type="ORF">H4O21_22745</name>
</gene>
<protein>
    <submittedName>
        <fullName evidence="7">ABC transporter ATP-binding protein</fullName>
    </submittedName>
</protein>
<dbReference type="GO" id="GO:0042626">
    <property type="term" value="F:ATPase-coupled transmembrane transporter activity"/>
    <property type="evidence" value="ECO:0007669"/>
    <property type="project" value="TreeGrafter"/>
</dbReference>
<dbReference type="InterPro" id="IPR017871">
    <property type="entry name" value="ABC_transporter-like_CS"/>
</dbReference>
<keyword evidence="8" id="KW-1185">Reference proteome</keyword>
<dbReference type="GO" id="GO:0016887">
    <property type="term" value="F:ATP hydrolysis activity"/>
    <property type="evidence" value="ECO:0007669"/>
    <property type="project" value="InterPro"/>
</dbReference>
<evidence type="ECO:0000313" key="7">
    <source>
        <dbReference type="EMBL" id="MBB1489432.1"/>
    </source>
</evidence>
<dbReference type="GO" id="GO:0005524">
    <property type="term" value="F:ATP binding"/>
    <property type="evidence" value="ECO:0007669"/>
    <property type="project" value="UniProtKB-KW"/>
</dbReference>
<feature type="region of interest" description="Disordered" evidence="5">
    <location>
        <begin position="251"/>
        <end position="275"/>
    </location>
</feature>
<comment type="caution">
    <text evidence="7">The sequence shown here is derived from an EMBL/GenBank/DDBJ whole genome shotgun (WGS) entry which is preliminary data.</text>
</comment>
<dbReference type="InterPro" id="IPR050095">
    <property type="entry name" value="ECF_ABC_transporter_ATP-bd"/>
</dbReference>
<dbReference type="InterPro" id="IPR027417">
    <property type="entry name" value="P-loop_NTPase"/>
</dbReference>
<dbReference type="SUPFAM" id="SSF52540">
    <property type="entry name" value="P-loop containing nucleoside triphosphate hydrolases"/>
    <property type="match status" value="1"/>
</dbReference>
<dbReference type="AlphaFoldDB" id="A0A839IXB0"/>
<accession>A0A839IXB0</accession>
<keyword evidence="2" id="KW-0813">Transport</keyword>
<keyword evidence="4 7" id="KW-0067">ATP-binding</keyword>
<evidence type="ECO:0000256" key="4">
    <source>
        <dbReference type="ARBA" id="ARBA00022840"/>
    </source>
</evidence>
<keyword evidence="3" id="KW-0547">Nucleotide-binding</keyword>
<dbReference type="PROSITE" id="PS00211">
    <property type="entry name" value="ABC_TRANSPORTER_1"/>
    <property type="match status" value="1"/>
</dbReference>
<dbReference type="Pfam" id="PF00005">
    <property type="entry name" value="ABC_tran"/>
    <property type="match status" value="1"/>
</dbReference>
<feature type="compositionally biased region" description="Polar residues" evidence="5">
    <location>
        <begin position="253"/>
        <end position="266"/>
    </location>
</feature>
<evidence type="ECO:0000313" key="8">
    <source>
        <dbReference type="Proteomes" id="UP000565262"/>
    </source>
</evidence>
<dbReference type="PANTHER" id="PTHR43553:SF24">
    <property type="entry name" value="ENERGY-COUPLING FACTOR TRANSPORTER ATP-BINDING PROTEIN ECFA1"/>
    <property type="match status" value="1"/>
</dbReference>
<feature type="domain" description="ABC transporter" evidence="6">
    <location>
        <begin position="29"/>
        <end position="260"/>
    </location>
</feature>
<evidence type="ECO:0000259" key="6">
    <source>
        <dbReference type="PROSITE" id="PS50893"/>
    </source>
</evidence>
<dbReference type="PROSITE" id="PS50893">
    <property type="entry name" value="ABC_TRANSPORTER_2"/>
    <property type="match status" value="1"/>
</dbReference>
<dbReference type="SMART" id="SM00382">
    <property type="entry name" value="AAA"/>
    <property type="match status" value="1"/>
</dbReference>
<comment type="similarity">
    <text evidence="1">Belongs to the ABC transporter superfamily.</text>
</comment>
<proteinExistence type="inferred from homology"/>
<dbReference type="Proteomes" id="UP000565262">
    <property type="component" value="Unassembled WGS sequence"/>
</dbReference>
<evidence type="ECO:0000256" key="2">
    <source>
        <dbReference type="ARBA" id="ARBA00022448"/>
    </source>
</evidence>
<organism evidence="7 8">
    <name type="scientific">Oceanospirillum sediminis</name>
    <dbReference type="NCBI Taxonomy" id="2760088"/>
    <lineage>
        <taxon>Bacteria</taxon>
        <taxon>Pseudomonadati</taxon>
        <taxon>Pseudomonadota</taxon>
        <taxon>Gammaproteobacteria</taxon>
        <taxon>Oceanospirillales</taxon>
        <taxon>Oceanospirillaceae</taxon>
        <taxon>Oceanospirillum</taxon>
    </lineage>
</organism>
<sequence length="275" mass="29852">MTQINTAGNQEQATASANALTNAVNQPLIETKGLFYRYPRRGVVLDQVDFALYPKERIALTGANGAGKTTFLHLLVGLKKAKGGEIIAFGQPRRAEKEFVEVRAKAGFLFQDPDDQLFCPTVLEDVAFGPLNLGKSRDEALKIAQDTLACLGMSGFEESITHQLSGGEKRMITLACVLAMEPEVLLLDEPTNALDKTARQRLIDTLKSLPQAMIIISHDHDFLAQLATRTLVLSEGKLLDGTKALDEAKQAVNAVSDSSEAQSDRQSLVKEDAEA</sequence>